<feature type="signal peptide" evidence="1">
    <location>
        <begin position="1"/>
        <end position="17"/>
    </location>
</feature>
<gene>
    <name evidence="4" type="ORF">J0A67_16890</name>
</gene>
<reference evidence="4 5" key="1">
    <citation type="submission" date="2021-03" db="EMBL/GenBank/DDBJ databases">
        <title>novel species isolated from a fishpond in China.</title>
        <authorList>
            <person name="Lu H."/>
            <person name="Cai Z."/>
        </authorList>
    </citation>
    <scope>NUCLEOTIDE SEQUENCE [LARGE SCALE GENOMIC DNA]</scope>
    <source>
        <strain evidence="4 5">JCM 31546</strain>
    </source>
</reference>
<dbReference type="Pfam" id="PF01841">
    <property type="entry name" value="Transglut_core"/>
    <property type="match status" value="1"/>
</dbReference>
<evidence type="ECO:0000313" key="5">
    <source>
        <dbReference type="Proteomes" id="UP000664698"/>
    </source>
</evidence>
<evidence type="ECO:0000259" key="2">
    <source>
        <dbReference type="Pfam" id="PF01841"/>
    </source>
</evidence>
<comment type="caution">
    <text evidence="4">The sequence shown here is derived from an EMBL/GenBank/DDBJ whole genome shotgun (WGS) entry which is preliminary data.</text>
</comment>
<dbReference type="InterPro" id="IPR024618">
    <property type="entry name" value="DUF3857"/>
</dbReference>
<sequence>MFKLLLGIFLISNLALAQESDTVLKAEEVPIHSILSEAQILTLHEDFTYSHHVDRKIVVVSPEGLDHAFTRLFYDKLNSVEEFELEVRDLTSGKTIKKARLKDMGDAAYYSTSTIFDDNRYKYFEVAAAKFPIEVSIKSQVSSKSNFFLPRWTPVPNFNQKVTEASLTVKYPTRLGLKYKELNLKGNKKEEELAGVTSITWSERDLAAQPRDFDSDEDPRLLLAPVKFALDQYSGEMGSWSGLAAWQFELNQGRDVLPEDFKEKVLQLVVGVDDPYEKVKILYEYLQKNFRYVSIQLGIGGWQTMTAADVVKYSYGDCKGLTNLMKAMLDAADIPSNYTLVFAGSDAEDIEVDLPSNQFNHVILQVPTSSHPIWLECTSNLLPAGYLGDFTKNRHVLVTSKGGGNLTKTPSYDTEEWNEIRSQSKVILDDRGNAKINTEQQFFGNFAAYILYVKGNLDERQQRDFLNRNSSVSGLIVQDYRIEVANQDSLPVTELAFDGLLQKFSQMTAKRAILRPFLGKLGPSHLTNKSLKKVDEYEIELPAAWKVDGDLPRVSLEEENLKGLLEMAIEGKTLRVRRELSLKIPTELDKEEEAELLRKINTAFDRTVFFVNTTTTQSTSPANE</sequence>
<dbReference type="Gene3D" id="2.60.40.3140">
    <property type="match status" value="1"/>
</dbReference>
<dbReference type="InterPro" id="IPR002931">
    <property type="entry name" value="Transglutaminase-like"/>
</dbReference>
<dbReference type="SUPFAM" id="SSF54001">
    <property type="entry name" value="Cysteine proteinases"/>
    <property type="match status" value="1"/>
</dbReference>
<dbReference type="Pfam" id="PF12969">
    <property type="entry name" value="DUF3857"/>
    <property type="match status" value="1"/>
</dbReference>
<evidence type="ECO:0000256" key="1">
    <source>
        <dbReference type="SAM" id="SignalP"/>
    </source>
</evidence>
<accession>A0ABS3BTD8</accession>
<feature type="domain" description="Transglutaminase-like" evidence="2">
    <location>
        <begin position="267"/>
        <end position="355"/>
    </location>
</feature>
<name>A0ABS3BTD8_9BACT</name>
<dbReference type="EMBL" id="JAFKCW010000004">
    <property type="protein sequence ID" value="MBN7802554.1"/>
    <property type="molecule type" value="Genomic_DNA"/>
</dbReference>
<feature type="domain" description="DUF3857" evidence="3">
    <location>
        <begin position="46"/>
        <end position="208"/>
    </location>
</feature>
<evidence type="ECO:0000259" key="3">
    <source>
        <dbReference type="Pfam" id="PF12969"/>
    </source>
</evidence>
<proteinExistence type="predicted"/>
<protein>
    <submittedName>
        <fullName evidence="4">DUF3857 domain-containing protein</fullName>
    </submittedName>
</protein>
<keyword evidence="5" id="KW-1185">Reference proteome</keyword>
<dbReference type="Proteomes" id="UP000664698">
    <property type="component" value="Unassembled WGS sequence"/>
</dbReference>
<feature type="chain" id="PRO_5045520442" evidence="1">
    <location>
        <begin position="18"/>
        <end position="624"/>
    </location>
</feature>
<evidence type="ECO:0000313" key="4">
    <source>
        <dbReference type="EMBL" id="MBN7802554.1"/>
    </source>
</evidence>
<organism evidence="4 5">
    <name type="scientific">Algoriphagus aestuariicola</name>
    <dbReference type="NCBI Taxonomy" id="1852016"/>
    <lineage>
        <taxon>Bacteria</taxon>
        <taxon>Pseudomonadati</taxon>
        <taxon>Bacteroidota</taxon>
        <taxon>Cytophagia</taxon>
        <taxon>Cytophagales</taxon>
        <taxon>Cyclobacteriaceae</taxon>
        <taxon>Algoriphagus</taxon>
    </lineage>
</organism>
<keyword evidence="1" id="KW-0732">Signal</keyword>
<dbReference type="Gene3D" id="3.10.620.30">
    <property type="match status" value="1"/>
</dbReference>
<dbReference type="InterPro" id="IPR038765">
    <property type="entry name" value="Papain-like_cys_pep_sf"/>
</dbReference>
<dbReference type="RefSeq" id="WP_206570570.1">
    <property type="nucleotide sequence ID" value="NZ_JAFKCW010000004.1"/>
</dbReference>